<dbReference type="Proteomes" id="UP000253891">
    <property type="component" value="Unassembled WGS sequence"/>
</dbReference>
<proteinExistence type="predicted"/>
<protein>
    <submittedName>
        <fullName evidence="2">Uncharacterized protein</fullName>
    </submittedName>
</protein>
<evidence type="ECO:0000313" key="3">
    <source>
        <dbReference type="Proteomes" id="UP000253891"/>
    </source>
</evidence>
<dbReference type="STRING" id="157463.GCA_001047075_00332"/>
<dbReference type="AlphaFoldDB" id="A0A0K8MFW7"/>
<gene>
    <name evidence="2" type="ORF">FFIC_100010</name>
</gene>
<evidence type="ECO:0000313" key="2">
    <source>
        <dbReference type="EMBL" id="GAO99400.1"/>
    </source>
</evidence>
<evidence type="ECO:0000256" key="1">
    <source>
        <dbReference type="SAM" id="Phobius"/>
    </source>
</evidence>
<keyword evidence="1" id="KW-1133">Transmembrane helix</keyword>
<keyword evidence="3" id="KW-1185">Reference proteome</keyword>
<keyword evidence="1" id="KW-0812">Transmembrane</keyword>
<accession>A0A0K8MFW7</accession>
<keyword evidence="1" id="KW-0472">Membrane</keyword>
<sequence>MRNSKVITRIVFAGIILILFGSILLNYVHHQMSKGAAKRYVPTVSKNANGQLVTKSNNPAKAFTLTGPTNGKTVKQIGIHSGFYDAHIIGGDSQYWDSATSLKDEVGHLVTESDSINLEAGKKVVLTPSKFKPLVKQNGSYVITNPGNYLPDTQIPTGKYKVTFSGNLAPMSATPTSKSGSLLMIQLMTYDQQTIPLASEKDHYNVTMYQSEDGSSTETGSGVISIEKNRLLHVTMVFITDPNTKIILTPIK</sequence>
<dbReference type="OrthoDB" id="1650483at2"/>
<dbReference type="RefSeq" id="WP_061992821.1">
    <property type="nucleotide sequence ID" value="NZ_DF967987.1"/>
</dbReference>
<dbReference type="EMBL" id="DF967987">
    <property type="protein sequence ID" value="GAO99400.1"/>
    <property type="molecule type" value="Genomic_DNA"/>
</dbReference>
<reference evidence="2 3" key="1">
    <citation type="journal article" date="2015" name="BMC Genomics">
        <title>Comparative genomics of Fructobacillus spp. and Leuconostoc spp. reveals niche-specific evolution of Fructobacillus spp.</title>
        <authorList>
            <person name="Endo A."/>
            <person name="Tanizawa Y."/>
            <person name="Tanaka N."/>
            <person name="Maeno S."/>
            <person name="Kumar H."/>
            <person name="Shiwa Y."/>
            <person name="Okada S."/>
            <person name="Yoshikawa H."/>
            <person name="Dicks L."/>
            <person name="Nakagawa J."/>
            <person name="Arita M."/>
        </authorList>
    </citation>
    <scope>NUCLEOTIDE SEQUENCE [LARGE SCALE GENOMIC DNA]</scope>
    <source>
        <strain evidence="2 3">JCM 12225</strain>
    </source>
</reference>
<organism evidence="2 3">
    <name type="scientific">Fructobacillus ficulneus</name>
    <dbReference type="NCBI Taxonomy" id="157463"/>
    <lineage>
        <taxon>Bacteria</taxon>
        <taxon>Bacillati</taxon>
        <taxon>Bacillota</taxon>
        <taxon>Bacilli</taxon>
        <taxon>Lactobacillales</taxon>
        <taxon>Lactobacillaceae</taxon>
        <taxon>Fructobacillus</taxon>
    </lineage>
</organism>
<name>A0A0K8MFW7_9LACO</name>
<feature type="transmembrane region" description="Helical" evidence="1">
    <location>
        <begin position="6"/>
        <end position="28"/>
    </location>
</feature>